<dbReference type="PANTHER" id="PTHR45757:SF23">
    <property type="entry name" value="MAJOR FACILITATOR SUPERFAMILY (MFS) PROFILE DOMAIN-CONTAINING PROTEIN"/>
    <property type="match status" value="1"/>
</dbReference>
<accession>A0A0N4VKL2</accession>
<dbReference type="GO" id="GO:0016020">
    <property type="term" value="C:membrane"/>
    <property type="evidence" value="ECO:0007669"/>
    <property type="project" value="TreeGrafter"/>
</dbReference>
<feature type="transmembrane region" description="Helical" evidence="2">
    <location>
        <begin position="239"/>
        <end position="260"/>
    </location>
</feature>
<protein>
    <submittedName>
        <fullName evidence="5">MFS domain-containing protein</fullName>
    </submittedName>
</protein>
<dbReference type="Pfam" id="PF07690">
    <property type="entry name" value="MFS_1"/>
    <property type="match status" value="1"/>
</dbReference>
<evidence type="ECO:0000313" key="3">
    <source>
        <dbReference type="EMBL" id="VDD95957.1"/>
    </source>
</evidence>
<dbReference type="Gene3D" id="1.20.1250.20">
    <property type="entry name" value="MFS general substrate transporter like domains"/>
    <property type="match status" value="2"/>
</dbReference>
<feature type="transmembrane region" description="Helical" evidence="2">
    <location>
        <begin position="272"/>
        <end position="292"/>
    </location>
</feature>
<evidence type="ECO:0000256" key="2">
    <source>
        <dbReference type="SAM" id="Phobius"/>
    </source>
</evidence>
<dbReference type="SUPFAM" id="SSF103473">
    <property type="entry name" value="MFS general substrate transporter"/>
    <property type="match status" value="1"/>
</dbReference>
<dbReference type="GO" id="GO:0022857">
    <property type="term" value="F:transmembrane transporter activity"/>
    <property type="evidence" value="ECO:0007669"/>
    <property type="project" value="InterPro"/>
</dbReference>
<keyword evidence="2" id="KW-0472">Membrane</keyword>
<sequence length="398" mass="42982">MNSEDEIIVFFRAGARTAFTTAGIISGITTLLIPEALQVSFWLLVVLRALQGATFAVNYIVIGSFVSKWSYYKQQGLFVSVLAASAQLSPTMTSAVSGPMCTNLGWRSIYYFHGILTEMIFIIFLICYRNQPIKHPLVGVTEVNKIHTNKITLPAKSTPYLSVLRSLSVWAIWIAAIGNFFPTSLLYLFSMNYFHAILHLDIEVMAIVNAIPTLLQFFLKIIAGFLSDKIKCIGDTGKLRIFNTIAFFGSAAAAAALAGVSLQKDPNKVLCIILLTLLVGLLGISTGGFVKAAPLISGIYAPFVTGNISLIFSLCLLVAPYMKLQLAADDTNTQWSLVLAICSSVTAISNIIFVITISGKPIECSQQAGAVVAPVKQTSPVSSEVLSSTNTDTTEAKR</sequence>
<dbReference type="OrthoDB" id="2985014at2759"/>
<dbReference type="WBParaSite" id="EVEC_0001140001-mRNA-1">
    <property type="protein sequence ID" value="EVEC_0001140001-mRNA-1"/>
    <property type="gene ID" value="EVEC_0001140001"/>
</dbReference>
<proteinExistence type="predicted"/>
<feature type="transmembrane region" description="Helical" evidence="2">
    <location>
        <begin position="299"/>
        <end position="322"/>
    </location>
</feature>
<name>A0A0N4VKL2_ENTVE</name>
<feature type="transmembrane region" description="Helical" evidence="2">
    <location>
        <begin position="39"/>
        <end position="65"/>
    </location>
</feature>
<dbReference type="InterPro" id="IPR011701">
    <property type="entry name" value="MFS"/>
</dbReference>
<dbReference type="PANTHER" id="PTHR45757">
    <property type="entry name" value="PROTEIN CBG23364-RELATED"/>
    <property type="match status" value="1"/>
</dbReference>
<dbReference type="EMBL" id="UXUI01011120">
    <property type="protein sequence ID" value="VDD95957.1"/>
    <property type="molecule type" value="Genomic_DNA"/>
</dbReference>
<feature type="transmembrane region" description="Helical" evidence="2">
    <location>
        <begin position="204"/>
        <end position="227"/>
    </location>
</feature>
<reference evidence="5" key="1">
    <citation type="submission" date="2017-02" db="UniProtKB">
        <authorList>
            <consortium name="WormBaseParasite"/>
        </authorList>
    </citation>
    <scope>IDENTIFICATION</scope>
</reference>
<feature type="transmembrane region" description="Helical" evidence="2">
    <location>
        <begin position="167"/>
        <end position="189"/>
    </location>
</feature>
<evidence type="ECO:0000313" key="5">
    <source>
        <dbReference type="WBParaSite" id="EVEC_0001140001-mRNA-1"/>
    </source>
</evidence>
<organism evidence="5">
    <name type="scientific">Enterobius vermicularis</name>
    <name type="common">Human pinworm</name>
    <dbReference type="NCBI Taxonomy" id="51028"/>
    <lineage>
        <taxon>Eukaryota</taxon>
        <taxon>Metazoa</taxon>
        <taxon>Ecdysozoa</taxon>
        <taxon>Nematoda</taxon>
        <taxon>Chromadorea</taxon>
        <taxon>Rhabditida</taxon>
        <taxon>Spirurina</taxon>
        <taxon>Oxyuridomorpha</taxon>
        <taxon>Oxyuroidea</taxon>
        <taxon>Oxyuridae</taxon>
        <taxon>Enterobius</taxon>
    </lineage>
</organism>
<gene>
    <name evidence="3" type="ORF">EVEC_LOCUS10708</name>
</gene>
<evidence type="ECO:0000313" key="4">
    <source>
        <dbReference type="Proteomes" id="UP000274131"/>
    </source>
</evidence>
<dbReference type="STRING" id="51028.A0A0N4VKL2"/>
<reference evidence="3 4" key="2">
    <citation type="submission" date="2018-10" db="EMBL/GenBank/DDBJ databases">
        <authorList>
            <consortium name="Pathogen Informatics"/>
        </authorList>
    </citation>
    <scope>NUCLEOTIDE SEQUENCE [LARGE SCALE GENOMIC DNA]</scope>
</reference>
<feature type="region of interest" description="Disordered" evidence="1">
    <location>
        <begin position="377"/>
        <end position="398"/>
    </location>
</feature>
<evidence type="ECO:0000256" key="1">
    <source>
        <dbReference type="SAM" id="MobiDB-lite"/>
    </source>
</evidence>
<feature type="transmembrane region" description="Helical" evidence="2">
    <location>
        <begin position="7"/>
        <end position="33"/>
    </location>
</feature>
<keyword evidence="4" id="KW-1185">Reference proteome</keyword>
<feature type="transmembrane region" description="Helical" evidence="2">
    <location>
        <begin position="334"/>
        <end position="357"/>
    </location>
</feature>
<keyword evidence="2" id="KW-1133">Transmembrane helix</keyword>
<dbReference type="AlphaFoldDB" id="A0A0N4VKL2"/>
<dbReference type="InterPro" id="IPR036259">
    <property type="entry name" value="MFS_trans_sf"/>
</dbReference>
<feature type="transmembrane region" description="Helical" evidence="2">
    <location>
        <begin position="109"/>
        <end position="128"/>
    </location>
</feature>
<dbReference type="Proteomes" id="UP000274131">
    <property type="component" value="Unassembled WGS sequence"/>
</dbReference>
<keyword evidence="2" id="KW-0812">Transmembrane</keyword>